<dbReference type="SUPFAM" id="SSF49842">
    <property type="entry name" value="TNF-like"/>
    <property type="match status" value="1"/>
</dbReference>
<accession>A0AA88XUA6</accession>
<dbReference type="Proteomes" id="UP001186944">
    <property type="component" value="Unassembled WGS sequence"/>
</dbReference>
<evidence type="ECO:0000256" key="3">
    <source>
        <dbReference type="ARBA" id="ARBA00022729"/>
    </source>
</evidence>
<feature type="signal peptide" evidence="4">
    <location>
        <begin position="1"/>
        <end position="16"/>
    </location>
</feature>
<sequence length="275" mass="31251">MVQLASLLILTLQSMAGQVKKEGQTKKITVFGIDTNYVLQKLNYLTTDFTLYGQRFLEDKTERKEKEEKISEKMGSIDTKIKAYQKETTDKLSSMDGALKGLQNTVSALTIKLTDEMKRTHNMTRKMLKMEAEIELLKSHDRSKTGTVSFSSYMTPSLKTSSYQIIPFKGILTNEGGAYNPSTGIFTVPLNGLYYFHCSILTTIQGEYMLYVNGKRQMYLISDDKDIFEQSSNAVTLNLKKGDRVFITTASKRGNNFSYLHHYWSSFSGFLIKAE</sequence>
<evidence type="ECO:0000256" key="4">
    <source>
        <dbReference type="SAM" id="SignalP"/>
    </source>
</evidence>
<dbReference type="PANTHER" id="PTHR22923">
    <property type="entry name" value="CEREBELLIN-RELATED"/>
    <property type="match status" value="1"/>
</dbReference>
<keyword evidence="3 4" id="KW-0732">Signal</keyword>
<evidence type="ECO:0000256" key="1">
    <source>
        <dbReference type="ARBA" id="ARBA00004613"/>
    </source>
</evidence>
<reference evidence="6" key="1">
    <citation type="submission" date="2019-08" db="EMBL/GenBank/DDBJ databases">
        <title>The improved chromosome-level genome for the pearl oyster Pinctada fucata martensii using PacBio sequencing and Hi-C.</title>
        <authorList>
            <person name="Zheng Z."/>
        </authorList>
    </citation>
    <scope>NUCLEOTIDE SEQUENCE</scope>
    <source>
        <strain evidence="6">ZZ-2019</strain>
        <tissue evidence="6">Adductor muscle</tissue>
    </source>
</reference>
<protein>
    <recommendedName>
        <fullName evidence="5">C1q domain-containing protein</fullName>
    </recommendedName>
</protein>
<comment type="caution">
    <text evidence="6">The sequence shown here is derived from an EMBL/GenBank/DDBJ whole genome shotgun (WGS) entry which is preliminary data.</text>
</comment>
<dbReference type="Pfam" id="PF00386">
    <property type="entry name" value="C1q"/>
    <property type="match status" value="1"/>
</dbReference>
<gene>
    <name evidence="6" type="ORF">FSP39_004300</name>
</gene>
<organism evidence="6 7">
    <name type="scientific">Pinctada imbricata</name>
    <name type="common">Atlantic pearl-oyster</name>
    <name type="synonym">Pinctada martensii</name>
    <dbReference type="NCBI Taxonomy" id="66713"/>
    <lineage>
        <taxon>Eukaryota</taxon>
        <taxon>Metazoa</taxon>
        <taxon>Spiralia</taxon>
        <taxon>Lophotrochozoa</taxon>
        <taxon>Mollusca</taxon>
        <taxon>Bivalvia</taxon>
        <taxon>Autobranchia</taxon>
        <taxon>Pteriomorphia</taxon>
        <taxon>Pterioida</taxon>
        <taxon>Pterioidea</taxon>
        <taxon>Pteriidae</taxon>
        <taxon>Pinctada</taxon>
    </lineage>
</organism>
<feature type="domain" description="C1q" evidence="5">
    <location>
        <begin position="143"/>
        <end position="275"/>
    </location>
</feature>
<name>A0AA88XUA6_PINIB</name>
<dbReference type="PROSITE" id="PS50871">
    <property type="entry name" value="C1Q"/>
    <property type="match status" value="1"/>
</dbReference>
<dbReference type="PRINTS" id="PR00007">
    <property type="entry name" value="COMPLEMNTC1Q"/>
</dbReference>
<keyword evidence="7" id="KW-1185">Reference proteome</keyword>
<dbReference type="EMBL" id="VSWD01000009">
    <property type="protein sequence ID" value="KAK3092551.1"/>
    <property type="molecule type" value="Genomic_DNA"/>
</dbReference>
<evidence type="ECO:0000313" key="6">
    <source>
        <dbReference type="EMBL" id="KAK3092551.1"/>
    </source>
</evidence>
<comment type="subcellular location">
    <subcellularLocation>
        <location evidence="1">Secreted</location>
    </subcellularLocation>
</comment>
<dbReference type="Gene3D" id="2.60.120.40">
    <property type="match status" value="1"/>
</dbReference>
<dbReference type="InterPro" id="IPR008983">
    <property type="entry name" value="Tumour_necrosis_fac-like_dom"/>
</dbReference>
<dbReference type="InterPro" id="IPR001073">
    <property type="entry name" value="C1q_dom"/>
</dbReference>
<dbReference type="AlphaFoldDB" id="A0AA88XUA6"/>
<dbReference type="PANTHER" id="PTHR22923:SF116">
    <property type="entry name" value="C1Q DOMAIN-CONTAINING PROTEIN"/>
    <property type="match status" value="1"/>
</dbReference>
<dbReference type="GO" id="GO:0005576">
    <property type="term" value="C:extracellular region"/>
    <property type="evidence" value="ECO:0007669"/>
    <property type="project" value="UniProtKB-SubCell"/>
</dbReference>
<dbReference type="InterPro" id="IPR050822">
    <property type="entry name" value="Cerebellin_Synaptic_Org"/>
</dbReference>
<keyword evidence="2" id="KW-0964">Secreted</keyword>
<evidence type="ECO:0000259" key="5">
    <source>
        <dbReference type="PROSITE" id="PS50871"/>
    </source>
</evidence>
<proteinExistence type="predicted"/>
<dbReference type="SMART" id="SM00110">
    <property type="entry name" value="C1Q"/>
    <property type="match status" value="1"/>
</dbReference>
<evidence type="ECO:0000313" key="7">
    <source>
        <dbReference type="Proteomes" id="UP001186944"/>
    </source>
</evidence>
<feature type="chain" id="PRO_5041679551" description="C1q domain-containing protein" evidence="4">
    <location>
        <begin position="17"/>
        <end position="275"/>
    </location>
</feature>
<evidence type="ECO:0000256" key="2">
    <source>
        <dbReference type="ARBA" id="ARBA00022525"/>
    </source>
</evidence>